<gene>
    <name evidence="4" type="ORF">ACAOBT_LOCUS25806</name>
</gene>
<dbReference type="PROSITE" id="PS00233">
    <property type="entry name" value="CHIT_BIND_RR_1"/>
    <property type="match status" value="1"/>
</dbReference>
<dbReference type="Pfam" id="PF00379">
    <property type="entry name" value="Chitin_bind_4"/>
    <property type="match status" value="1"/>
</dbReference>
<dbReference type="GO" id="GO:0005615">
    <property type="term" value="C:extracellular space"/>
    <property type="evidence" value="ECO:0007669"/>
    <property type="project" value="TreeGrafter"/>
</dbReference>
<keyword evidence="3" id="KW-0732">Signal</keyword>
<dbReference type="PROSITE" id="PS51155">
    <property type="entry name" value="CHIT_BIND_RR_2"/>
    <property type="match status" value="1"/>
</dbReference>
<evidence type="ECO:0000256" key="1">
    <source>
        <dbReference type="ARBA" id="ARBA00022460"/>
    </source>
</evidence>
<evidence type="ECO:0000256" key="3">
    <source>
        <dbReference type="SAM" id="SignalP"/>
    </source>
</evidence>
<dbReference type="InterPro" id="IPR031311">
    <property type="entry name" value="CHIT_BIND_RR_consensus"/>
</dbReference>
<comment type="caution">
    <text evidence="4">The sequence shown here is derived from an EMBL/GenBank/DDBJ whole genome shotgun (WGS) entry which is preliminary data.</text>
</comment>
<organism evidence="4 5">
    <name type="scientific">Acanthoscelides obtectus</name>
    <name type="common">Bean weevil</name>
    <name type="synonym">Bruchus obtectus</name>
    <dbReference type="NCBI Taxonomy" id="200917"/>
    <lineage>
        <taxon>Eukaryota</taxon>
        <taxon>Metazoa</taxon>
        <taxon>Ecdysozoa</taxon>
        <taxon>Arthropoda</taxon>
        <taxon>Hexapoda</taxon>
        <taxon>Insecta</taxon>
        <taxon>Pterygota</taxon>
        <taxon>Neoptera</taxon>
        <taxon>Endopterygota</taxon>
        <taxon>Coleoptera</taxon>
        <taxon>Polyphaga</taxon>
        <taxon>Cucujiformia</taxon>
        <taxon>Chrysomeloidea</taxon>
        <taxon>Chrysomelidae</taxon>
        <taxon>Bruchinae</taxon>
        <taxon>Bruchini</taxon>
        <taxon>Acanthoscelides</taxon>
    </lineage>
</organism>
<sequence>MALAVILLSALLATAVRCTGTGHGVGYSSHVSHPVVHHVPAVATHHVPVVHTHVEPYDPHPHYNYAYTVNDHHTGDSHSQHESRSGDVVHGEYSLTDPDGHRRTVHYTADPHNGFNAVVHRTAPHHG</sequence>
<feature type="signal peptide" evidence="3">
    <location>
        <begin position="1"/>
        <end position="18"/>
    </location>
</feature>
<evidence type="ECO:0000256" key="2">
    <source>
        <dbReference type="PROSITE-ProRule" id="PRU00497"/>
    </source>
</evidence>
<feature type="chain" id="PRO_5040313999" evidence="3">
    <location>
        <begin position="19"/>
        <end position="127"/>
    </location>
</feature>
<dbReference type="PANTHER" id="PTHR12236">
    <property type="entry name" value="STRUCTURAL CONTITUENT OF CUTICLE"/>
    <property type="match status" value="1"/>
</dbReference>
<dbReference type="GO" id="GO:0031012">
    <property type="term" value="C:extracellular matrix"/>
    <property type="evidence" value="ECO:0007669"/>
    <property type="project" value="TreeGrafter"/>
</dbReference>
<dbReference type="PANTHER" id="PTHR12236:SF75">
    <property type="entry name" value="CUTICULAR PROTEIN 62BB, ISOFORM A"/>
    <property type="match status" value="1"/>
</dbReference>
<name>A0A9P0LTV5_ACAOB</name>
<accession>A0A9P0LTV5</accession>
<dbReference type="GO" id="GO:0042302">
    <property type="term" value="F:structural constituent of cuticle"/>
    <property type="evidence" value="ECO:0007669"/>
    <property type="project" value="UniProtKB-UniRule"/>
</dbReference>
<keyword evidence="1 2" id="KW-0193">Cuticle</keyword>
<evidence type="ECO:0000313" key="4">
    <source>
        <dbReference type="EMBL" id="CAH2000810.1"/>
    </source>
</evidence>
<dbReference type="OrthoDB" id="1925334at2759"/>
<reference evidence="4" key="1">
    <citation type="submission" date="2022-03" db="EMBL/GenBank/DDBJ databases">
        <authorList>
            <person name="Sayadi A."/>
        </authorList>
    </citation>
    <scope>NUCLEOTIDE SEQUENCE</scope>
</reference>
<dbReference type="AlphaFoldDB" id="A0A9P0LTV5"/>
<dbReference type="Proteomes" id="UP001152888">
    <property type="component" value="Unassembled WGS sequence"/>
</dbReference>
<evidence type="ECO:0000313" key="5">
    <source>
        <dbReference type="Proteomes" id="UP001152888"/>
    </source>
</evidence>
<dbReference type="PRINTS" id="PR00947">
    <property type="entry name" value="CUTICLE"/>
</dbReference>
<proteinExistence type="predicted"/>
<dbReference type="EMBL" id="CAKOFQ010007422">
    <property type="protein sequence ID" value="CAH2000810.1"/>
    <property type="molecule type" value="Genomic_DNA"/>
</dbReference>
<dbReference type="InterPro" id="IPR051217">
    <property type="entry name" value="Insect_Cuticle_Struc_Prot"/>
</dbReference>
<dbReference type="InterPro" id="IPR000618">
    <property type="entry name" value="Insect_cuticle"/>
</dbReference>
<keyword evidence="5" id="KW-1185">Reference proteome</keyword>
<protein>
    <submittedName>
        <fullName evidence="4">Uncharacterized protein</fullName>
    </submittedName>
</protein>